<feature type="transmembrane region" description="Helical" evidence="1">
    <location>
        <begin position="106"/>
        <end position="124"/>
    </location>
</feature>
<dbReference type="Proteomes" id="UP000093197">
    <property type="component" value="Unassembled WGS sequence"/>
</dbReference>
<organism evidence="2 3">
    <name type="scientific">Bacteroides fragilis</name>
    <dbReference type="NCBI Taxonomy" id="817"/>
    <lineage>
        <taxon>Bacteria</taxon>
        <taxon>Pseudomonadati</taxon>
        <taxon>Bacteroidota</taxon>
        <taxon>Bacteroidia</taxon>
        <taxon>Bacteroidales</taxon>
        <taxon>Bacteroidaceae</taxon>
        <taxon>Bacteroides</taxon>
    </lineage>
</organism>
<dbReference type="EMBL" id="LIDT01000033">
    <property type="protein sequence ID" value="OCR29441.1"/>
    <property type="molecule type" value="Genomic_DNA"/>
</dbReference>
<proteinExistence type="predicted"/>
<feature type="transmembrane region" description="Helical" evidence="1">
    <location>
        <begin position="55"/>
        <end position="74"/>
    </location>
</feature>
<feature type="transmembrane region" description="Helical" evidence="1">
    <location>
        <begin position="7"/>
        <end position="28"/>
    </location>
</feature>
<reference evidence="2 3" key="1">
    <citation type="journal article" date="2016" name="PLoS ONE">
        <title>Genomic Diversity of Enterotoxigenic Strains of Bacteroides fragilis.</title>
        <authorList>
            <person name="Pierce J.V."/>
            <person name="Bernstein H.D."/>
        </authorList>
    </citation>
    <scope>NUCLEOTIDE SEQUENCE [LARGE SCALE GENOMIC DNA]</scope>
    <source>
        <strain evidence="2 3">20793-3</strain>
    </source>
</reference>
<dbReference type="AlphaFoldDB" id="A0A853PSA3"/>
<accession>A0A853PSA3</accession>
<feature type="transmembrane region" description="Helical" evidence="1">
    <location>
        <begin position="205"/>
        <end position="225"/>
    </location>
</feature>
<keyword evidence="1" id="KW-1133">Transmembrane helix</keyword>
<evidence type="ECO:0000313" key="3">
    <source>
        <dbReference type="Proteomes" id="UP000093197"/>
    </source>
</evidence>
<keyword evidence="1" id="KW-0472">Membrane</keyword>
<feature type="transmembrane region" description="Helical" evidence="1">
    <location>
        <begin position="168"/>
        <end position="193"/>
    </location>
</feature>
<name>A0A853PSA3_BACFG</name>
<keyword evidence="1" id="KW-0812">Transmembrane</keyword>
<evidence type="ECO:0008006" key="4">
    <source>
        <dbReference type="Google" id="ProtNLM"/>
    </source>
</evidence>
<feature type="transmembrane region" description="Helical" evidence="1">
    <location>
        <begin position="231"/>
        <end position="255"/>
    </location>
</feature>
<protein>
    <recommendedName>
        <fullName evidence="4">Transmembrane protein</fullName>
    </recommendedName>
</protein>
<comment type="caution">
    <text evidence="2">The sequence shown here is derived from an EMBL/GenBank/DDBJ whole genome shotgun (WGS) entry which is preliminary data.</text>
</comment>
<sequence>MPTNKGYVSVSFVANLTVFIFFAIVLILDLVKDWDELYDSLSFFEESLGKSESNIFTIILFLLSFYIPFVLYLVRLNFSLTAFETKKEYFSTYIAKLHPFLKVIEWMLRFFVFVMLLLGISQIFTPFNSLIEEIFYQLNIPLKYYGTKEGELPYFDLYKSLIPLRDTVLYIIFFFIMLIVWDLFLYICNYFCNNRLPAIEFFKRFILNHVIGLIIWFLLALILYWTPTNQLFFSNSSIGTTLLFVLSLIYSWFVFKSLRTIKQELSIVLIQHK</sequence>
<evidence type="ECO:0000313" key="2">
    <source>
        <dbReference type="EMBL" id="OCR29441.1"/>
    </source>
</evidence>
<evidence type="ECO:0000256" key="1">
    <source>
        <dbReference type="SAM" id="Phobius"/>
    </source>
</evidence>
<gene>
    <name evidence="2" type="ORF">AC094_33200</name>
</gene>